<dbReference type="RefSeq" id="WP_110198877.1">
    <property type="nucleotide sequence ID" value="NZ_QICH01000001.1"/>
</dbReference>
<keyword evidence="2" id="KW-1185">Reference proteome</keyword>
<comment type="caution">
    <text evidence="1">The sequence shown here is derived from an EMBL/GenBank/DDBJ whole genome shotgun (WGS) entry which is preliminary data.</text>
</comment>
<gene>
    <name evidence="1" type="ORF">DL796_00185</name>
</gene>
<reference evidence="1 2" key="1">
    <citation type="submission" date="2018-05" db="EMBL/GenBank/DDBJ databases">
        <title>Kangiella spongicola genome sequence.</title>
        <authorList>
            <person name="Maclea K.S."/>
            <person name="Goen A.E."/>
            <person name="Kelley C."/>
            <person name="Underriner A."/>
            <person name="Silverwood T."/>
            <person name="Trachtenberg A.M."/>
        </authorList>
    </citation>
    <scope>NUCLEOTIDE SEQUENCE [LARGE SCALE GENOMIC DNA]</scope>
    <source>
        <strain evidence="1 2">ATCC BAA-2076</strain>
    </source>
</reference>
<dbReference type="OrthoDB" id="5624951at2"/>
<dbReference type="EMBL" id="QICH01000001">
    <property type="protein sequence ID" value="PXF63609.1"/>
    <property type="molecule type" value="Genomic_DNA"/>
</dbReference>
<accession>A0A318DBV2</accession>
<proteinExistence type="predicted"/>
<evidence type="ECO:0000313" key="1">
    <source>
        <dbReference type="EMBL" id="PXF63609.1"/>
    </source>
</evidence>
<dbReference type="AlphaFoldDB" id="A0A318DBV2"/>
<sequence>MAKSPKDIKSKWKGEAKAVKAVQLAFEFDSSIQKHIKLEAIHNDVTPSDYIRSILGLEVPNKPVRQRISISFSEVDFEFLGKKYSLDPNDRNAIKSRAYKDIVEYASNELKKGNK</sequence>
<protein>
    <submittedName>
        <fullName evidence="1">Uncharacterized protein</fullName>
    </submittedName>
</protein>
<name>A0A318DBV2_9GAMM</name>
<dbReference type="Proteomes" id="UP000247689">
    <property type="component" value="Unassembled WGS sequence"/>
</dbReference>
<organism evidence="1 2">
    <name type="scientific">Kangiella spongicola</name>
    <dbReference type="NCBI Taxonomy" id="796379"/>
    <lineage>
        <taxon>Bacteria</taxon>
        <taxon>Pseudomonadati</taxon>
        <taxon>Pseudomonadota</taxon>
        <taxon>Gammaproteobacteria</taxon>
        <taxon>Kangiellales</taxon>
        <taxon>Kangiellaceae</taxon>
        <taxon>Kangiella</taxon>
    </lineage>
</organism>
<evidence type="ECO:0000313" key="2">
    <source>
        <dbReference type="Proteomes" id="UP000247689"/>
    </source>
</evidence>